<accession>A0ABY7Q986</accession>
<dbReference type="Proteomes" id="UP001212821">
    <property type="component" value="Chromosome"/>
</dbReference>
<keyword evidence="3" id="KW-0460">Magnesium</keyword>
<feature type="compositionally biased region" description="Low complexity" evidence="4">
    <location>
        <begin position="330"/>
        <end position="352"/>
    </location>
</feature>
<reference evidence="6" key="1">
    <citation type="submission" date="2022-12" db="EMBL/GenBank/DDBJ databases">
        <authorList>
            <person name="Mo P."/>
        </authorList>
    </citation>
    <scope>NUCLEOTIDE SEQUENCE [LARGE SCALE GENOMIC DNA]</scope>
    <source>
        <strain evidence="6">HUAS 3-15</strain>
    </source>
</reference>
<protein>
    <submittedName>
        <fullName evidence="5">HAD family hydrolase</fullName>
    </submittedName>
</protein>
<feature type="compositionally biased region" description="Gly residues" evidence="4">
    <location>
        <begin position="353"/>
        <end position="365"/>
    </location>
</feature>
<name>A0ABY7Q986_9ACTN</name>
<keyword evidence="6" id="KW-1185">Reference proteome</keyword>
<dbReference type="EMBL" id="CP115450">
    <property type="protein sequence ID" value="WBP88764.1"/>
    <property type="molecule type" value="Genomic_DNA"/>
</dbReference>
<dbReference type="InterPro" id="IPR006439">
    <property type="entry name" value="HAD-SF_hydro_IA"/>
</dbReference>
<feature type="region of interest" description="Disordered" evidence="4">
    <location>
        <begin position="309"/>
        <end position="365"/>
    </location>
</feature>
<gene>
    <name evidence="5" type="ORF">O1G21_24970</name>
</gene>
<dbReference type="SUPFAM" id="SSF56784">
    <property type="entry name" value="HAD-like"/>
    <property type="match status" value="1"/>
</dbReference>
<dbReference type="SFLD" id="SFLDS00003">
    <property type="entry name" value="Haloacid_Dehalogenase"/>
    <property type="match status" value="1"/>
</dbReference>
<dbReference type="NCBIfam" id="TIGR01549">
    <property type="entry name" value="HAD-SF-IA-v1"/>
    <property type="match status" value="1"/>
</dbReference>
<feature type="region of interest" description="Disordered" evidence="4">
    <location>
        <begin position="390"/>
        <end position="421"/>
    </location>
</feature>
<dbReference type="InterPro" id="IPR036412">
    <property type="entry name" value="HAD-like_sf"/>
</dbReference>
<evidence type="ECO:0000256" key="1">
    <source>
        <dbReference type="ARBA" id="ARBA00001946"/>
    </source>
</evidence>
<dbReference type="RefSeq" id="WP_270146836.1">
    <property type="nucleotide sequence ID" value="NZ_CP115450.1"/>
</dbReference>
<evidence type="ECO:0000256" key="3">
    <source>
        <dbReference type="ARBA" id="ARBA00022842"/>
    </source>
</evidence>
<evidence type="ECO:0000313" key="5">
    <source>
        <dbReference type="EMBL" id="WBP88764.1"/>
    </source>
</evidence>
<comment type="cofactor">
    <cofactor evidence="1">
        <name>Mg(2+)</name>
        <dbReference type="ChEBI" id="CHEBI:18420"/>
    </cofactor>
</comment>
<dbReference type="InterPro" id="IPR023214">
    <property type="entry name" value="HAD_sf"/>
</dbReference>
<evidence type="ECO:0000256" key="2">
    <source>
        <dbReference type="ARBA" id="ARBA00022801"/>
    </source>
</evidence>
<evidence type="ECO:0000256" key="4">
    <source>
        <dbReference type="SAM" id="MobiDB-lite"/>
    </source>
</evidence>
<dbReference type="PRINTS" id="PR00413">
    <property type="entry name" value="HADHALOGNASE"/>
</dbReference>
<dbReference type="SFLD" id="SFLDG01129">
    <property type="entry name" value="C1.5:_HAD__Beta-PGM__Phosphata"/>
    <property type="match status" value="1"/>
</dbReference>
<organism evidence="5 6">
    <name type="scientific">Kitasatospora cathayae</name>
    <dbReference type="NCBI Taxonomy" id="3004092"/>
    <lineage>
        <taxon>Bacteria</taxon>
        <taxon>Bacillati</taxon>
        <taxon>Actinomycetota</taxon>
        <taxon>Actinomycetes</taxon>
        <taxon>Kitasatosporales</taxon>
        <taxon>Streptomycetaceae</taxon>
        <taxon>Kitasatospora</taxon>
    </lineage>
</organism>
<feature type="compositionally biased region" description="Basic and acidic residues" evidence="4">
    <location>
        <begin position="312"/>
        <end position="329"/>
    </location>
</feature>
<dbReference type="GO" id="GO:0016787">
    <property type="term" value="F:hydrolase activity"/>
    <property type="evidence" value="ECO:0007669"/>
    <property type="project" value="UniProtKB-KW"/>
</dbReference>
<proteinExistence type="predicted"/>
<keyword evidence="2 5" id="KW-0378">Hydrolase</keyword>
<sequence length="454" mass="45538">MPLLLFDLDNTLLPRDAAFRAWAQDFLSEHHLPPGDLDWFVTLDGGGYVPRSTVLSAVRRRYGLDASVDFLLAHFRRGINSHIHCPPRHLEALRTARAAGWTLGIVSNGGTRPQLEKIRRTGLGSLVDGWVISEEADCVKPDPLIFEIAARRCGIRPTGDWAAHTWMVGDHAPADIAGAELAGLRSVWLHHGRPWAESGYRPTLKAAGLPEAVGLVLAARNAPSARADVRPGVHTGGVGRRQAVAVPARATALLGARSGVRPTATAPDGPSATVPLNAGTAAASASGAGFGVRNRSAEFAVIADGLPSAGASRERKAGTGGDLRTRDGADPGVDGGPAVAPARPTPLRTAAGGADGAGGAGGADGAGPVRTVVVAAPGIGTTALADPAVAPPSAATPSAGAPSAATPSTAAPSTAAPSAATPLAAAPISATLTAPGSIAEVPIAAVPIAAALAQ</sequence>
<dbReference type="InterPro" id="IPR051400">
    <property type="entry name" value="HAD-like_hydrolase"/>
</dbReference>
<dbReference type="Pfam" id="PF00702">
    <property type="entry name" value="Hydrolase"/>
    <property type="match status" value="1"/>
</dbReference>
<dbReference type="PANTHER" id="PTHR46470">
    <property type="entry name" value="N-ACYLNEURAMINATE-9-PHOSPHATASE"/>
    <property type="match status" value="1"/>
</dbReference>
<dbReference type="Gene3D" id="3.40.50.1000">
    <property type="entry name" value="HAD superfamily/HAD-like"/>
    <property type="match status" value="1"/>
</dbReference>
<evidence type="ECO:0000313" key="6">
    <source>
        <dbReference type="Proteomes" id="UP001212821"/>
    </source>
</evidence>